<dbReference type="SUPFAM" id="SSF50447">
    <property type="entry name" value="Translation proteins"/>
    <property type="match status" value="1"/>
</dbReference>
<evidence type="ECO:0000256" key="4">
    <source>
        <dbReference type="ARBA" id="ARBA00022833"/>
    </source>
</evidence>
<dbReference type="InterPro" id="IPR051335">
    <property type="entry name" value="Alanyl-tRNA_Editing_Enzymes"/>
</dbReference>
<comment type="caution">
    <text evidence="6">The sequence shown here is derived from an EMBL/GenBank/DDBJ whole genome shotgun (WGS) entry which is preliminary data.</text>
</comment>
<dbReference type="SMART" id="SM00863">
    <property type="entry name" value="tRNA_SAD"/>
    <property type="match status" value="1"/>
</dbReference>
<dbReference type="InterPro" id="IPR009000">
    <property type="entry name" value="Transl_B-barrel_sf"/>
</dbReference>
<keyword evidence="4" id="KW-0862">Zinc</keyword>
<keyword evidence="7" id="KW-1185">Reference proteome</keyword>
<evidence type="ECO:0000259" key="5">
    <source>
        <dbReference type="PROSITE" id="PS50860"/>
    </source>
</evidence>
<comment type="subcellular location">
    <subcellularLocation>
        <location evidence="2">Cytoplasm</location>
    </subcellularLocation>
</comment>
<dbReference type="PANTHER" id="PTHR43462:SF1">
    <property type="entry name" value="ALANYL-TRNA EDITING PROTEIN AARSD1"/>
    <property type="match status" value="1"/>
</dbReference>
<dbReference type="InterPro" id="IPR003156">
    <property type="entry name" value="DHHA1_dom"/>
</dbReference>
<dbReference type="InterPro" id="IPR012947">
    <property type="entry name" value="tRNA_SAD"/>
</dbReference>
<dbReference type="InterPro" id="IPR018165">
    <property type="entry name" value="Ala-tRNA-synth_IIc_core"/>
</dbReference>
<dbReference type="Gene3D" id="3.30.980.10">
    <property type="entry name" value="Threonyl-trna Synthetase, Chain A, domain 2"/>
    <property type="match status" value="1"/>
</dbReference>
<accession>A0ABT3DHT7</accession>
<dbReference type="InterPro" id="IPR018164">
    <property type="entry name" value="Ala-tRNA-synth_IIc_N"/>
</dbReference>
<dbReference type="SUPFAM" id="SSF55186">
    <property type="entry name" value="ThrRS/AlaRS common domain"/>
    <property type="match status" value="1"/>
</dbReference>
<organism evidence="6 7">
    <name type="scientific">Metabacillus halosaccharovorans</name>
    <dbReference type="NCBI Taxonomy" id="930124"/>
    <lineage>
        <taxon>Bacteria</taxon>
        <taxon>Bacillati</taxon>
        <taxon>Bacillota</taxon>
        <taxon>Bacilli</taxon>
        <taxon>Bacillales</taxon>
        <taxon>Bacillaceae</taxon>
        <taxon>Metabacillus</taxon>
    </lineage>
</organism>
<dbReference type="PANTHER" id="PTHR43462">
    <property type="entry name" value="ALANYL-TRNA EDITING PROTEIN"/>
    <property type="match status" value="1"/>
</dbReference>
<protein>
    <submittedName>
        <fullName evidence="6">DHHA1 domain-containing protein</fullName>
    </submittedName>
</protein>
<evidence type="ECO:0000256" key="3">
    <source>
        <dbReference type="ARBA" id="ARBA00022723"/>
    </source>
</evidence>
<dbReference type="Gene3D" id="3.10.310.40">
    <property type="match status" value="1"/>
</dbReference>
<name>A0ABT3DHT7_9BACI</name>
<sequence length="403" mass="45550">MTRKLFYDDAYQTSFNSEVVKKGIDDNGRNYIVLKETAFYPTGGGQPHDTGTINGKSVIDVEEVEGEVRHYLEGPSIEMEAIVGHIDWNRRFDHMQQHAGQHLLTAVFEDQLGYKTKSFHLGKELSTIDLDTKTLTTEEIQKAEEFTNQFILVNRPIHTKWIKDPEELLTFTLRKDLAVSENIRIVVIPEIDYNGCGGTHPKSTGEISALKILHIEKQKKLVRVHFVCGNRVLKQLNKKHEIIQKLSSQLSTPQEQLNVAVDRFLQTTKHLEDKVDELTTKAIQFEAKELFLKAEPLSEQFLVKAVFQDRPIHDLQNLAKELVTTRSNLIVTLVCKQQDKILIVCARTDDVDINLNIVLKAVLPLIHGKGGGRPSFVQGGGENVLPSEELMKLLIETIKSTGS</sequence>
<feature type="domain" description="Alanyl-transfer RNA synthetases family profile" evidence="5">
    <location>
        <begin position="1"/>
        <end position="238"/>
    </location>
</feature>
<dbReference type="PROSITE" id="PS50860">
    <property type="entry name" value="AA_TRNA_LIGASE_II_ALA"/>
    <property type="match status" value="1"/>
</dbReference>
<dbReference type="Pfam" id="PF01411">
    <property type="entry name" value="tRNA-synt_2c"/>
    <property type="match status" value="1"/>
</dbReference>
<dbReference type="InterPro" id="IPR018163">
    <property type="entry name" value="Thr/Ala-tRNA-synth_IIc_edit"/>
</dbReference>
<evidence type="ECO:0000313" key="6">
    <source>
        <dbReference type="EMBL" id="MCV9886433.1"/>
    </source>
</evidence>
<dbReference type="Pfam" id="PF02272">
    <property type="entry name" value="DHHA1"/>
    <property type="match status" value="1"/>
</dbReference>
<dbReference type="RefSeq" id="WP_264143042.1">
    <property type="nucleotide sequence ID" value="NZ_JAOYEY010000038.1"/>
</dbReference>
<dbReference type="EMBL" id="JAOYEY010000038">
    <property type="protein sequence ID" value="MCV9886433.1"/>
    <property type="molecule type" value="Genomic_DNA"/>
</dbReference>
<evidence type="ECO:0000313" key="7">
    <source>
        <dbReference type="Proteomes" id="UP001526147"/>
    </source>
</evidence>
<gene>
    <name evidence="6" type="ORF">OIH86_12365</name>
</gene>
<dbReference type="Proteomes" id="UP001526147">
    <property type="component" value="Unassembled WGS sequence"/>
</dbReference>
<reference evidence="6 7" key="1">
    <citation type="submission" date="2022-10" db="EMBL/GenBank/DDBJ databases">
        <title>Draft genome assembly of moderately radiation resistant bacterium Metabacillus halosaccharovorans.</title>
        <authorList>
            <person name="Pal S."/>
            <person name="Gopinathan A."/>
        </authorList>
    </citation>
    <scope>NUCLEOTIDE SEQUENCE [LARGE SCALE GENOMIC DNA]</scope>
    <source>
        <strain evidence="6 7">VITHBRA001</strain>
    </source>
</reference>
<evidence type="ECO:0000256" key="1">
    <source>
        <dbReference type="ARBA" id="ARBA00001947"/>
    </source>
</evidence>
<keyword evidence="3" id="KW-0479">Metal-binding</keyword>
<dbReference type="Pfam" id="PF07973">
    <property type="entry name" value="tRNA_SAD"/>
    <property type="match status" value="1"/>
</dbReference>
<evidence type="ECO:0000256" key="2">
    <source>
        <dbReference type="ARBA" id="ARBA00004496"/>
    </source>
</evidence>
<comment type="cofactor">
    <cofactor evidence="1">
        <name>Zn(2+)</name>
        <dbReference type="ChEBI" id="CHEBI:29105"/>
    </cofactor>
</comment>
<dbReference type="Gene3D" id="2.40.30.130">
    <property type="match status" value="1"/>
</dbReference>
<proteinExistence type="predicted"/>